<feature type="transmembrane region" description="Helical" evidence="7">
    <location>
        <begin position="35"/>
        <end position="51"/>
    </location>
</feature>
<proteinExistence type="predicted"/>
<dbReference type="GO" id="GO:0005886">
    <property type="term" value="C:plasma membrane"/>
    <property type="evidence" value="ECO:0007669"/>
    <property type="project" value="TreeGrafter"/>
</dbReference>
<dbReference type="BioCyc" id="AURANTIMONAS:SI859A1_02776-MONOMER"/>
<dbReference type="Proteomes" id="UP000000321">
    <property type="component" value="Unassembled WGS sequence"/>
</dbReference>
<keyword evidence="6 7" id="KW-0472">Membrane</keyword>
<gene>
    <name evidence="9" type="ORF">SI859A1_02776</name>
</gene>
<dbReference type="Pfam" id="PF02080">
    <property type="entry name" value="TrkA_C"/>
    <property type="match status" value="2"/>
</dbReference>
<evidence type="ECO:0000259" key="8">
    <source>
        <dbReference type="PROSITE" id="PS51202"/>
    </source>
</evidence>
<dbReference type="GO" id="GO:0008324">
    <property type="term" value="F:monoatomic cation transmembrane transporter activity"/>
    <property type="evidence" value="ECO:0007669"/>
    <property type="project" value="InterPro"/>
</dbReference>
<feature type="transmembrane region" description="Helical" evidence="7">
    <location>
        <begin position="537"/>
        <end position="555"/>
    </location>
</feature>
<evidence type="ECO:0000313" key="10">
    <source>
        <dbReference type="Proteomes" id="UP000000321"/>
    </source>
</evidence>
<evidence type="ECO:0000256" key="6">
    <source>
        <dbReference type="ARBA" id="ARBA00023136"/>
    </source>
</evidence>
<dbReference type="Pfam" id="PF03600">
    <property type="entry name" value="CitMHS"/>
    <property type="match status" value="1"/>
</dbReference>
<protein>
    <submittedName>
        <fullName evidence="9">Possible sodium/sulfate symporter, TrkA-C domain</fullName>
    </submittedName>
</protein>
<organism evidence="9 10">
    <name type="scientific">Aurantimonas manganoxydans (strain ATCC BAA-1229 / DSM 21871 / SI85-9A1)</name>
    <dbReference type="NCBI Taxonomy" id="287752"/>
    <lineage>
        <taxon>Bacteria</taxon>
        <taxon>Pseudomonadati</taxon>
        <taxon>Pseudomonadota</taxon>
        <taxon>Alphaproteobacteria</taxon>
        <taxon>Hyphomicrobiales</taxon>
        <taxon>Aurantimonadaceae</taxon>
        <taxon>Aurantimonas</taxon>
    </lineage>
</organism>
<dbReference type="RefSeq" id="WP_009210596.1">
    <property type="nucleotide sequence ID" value="NZ_BBWP01000008.1"/>
</dbReference>
<feature type="domain" description="RCK C-terminal" evidence="8">
    <location>
        <begin position="216"/>
        <end position="300"/>
    </location>
</feature>
<comment type="subcellular location">
    <subcellularLocation>
        <location evidence="1">Membrane</location>
        <topology evidence="1">Multi-pass membrane protein</topology>
    </subcellularLocation>
</comment>
<feature type="transmembrane region" description="Helical" evidence="7">
    <location>
        <begin position="407"/>
        <end position="440"/>
    </location>
</feature>
<evidence type="ECO:0000256" key="1">
    <source>
        <dbReference type="ARBA" id="ARBA00004141"/>
    </source>
</evidence>
<evidence type="ECO:0000256" key="2">
    <source>
        <dbReference type="ARBA" id="ARBA00022448"/>
    </source>
</evidence>
<feature type="transmembrane region" description="Helical" evidence="7">
    <location>
        <begin position="63"/>
        <end position="81"/>
    </location>
</feature>
<dbReference type="PANTHER" id="PTHR43652:SF2">
    <property type="entry name" value="BASIC AMINO ACID ANTIPORTER YFCC-RELATED"/>
    <property type="match status" value="1"/>
</dbReference>
<dbReference type="PROSITE" id="PS51202">
    <property type="entry name" value="RCK_C"/>
    <property type="match status" value="2"/>
</dbReference>
<comment type="caution">
    <text evidence="9">The sequence shown here is derived from an EMBL/GenBank/DDBJ whole genome shotgun (WGS) entry which is preliminary data.</text>
</comment>
<sequence>MGYMDAFLTDYSAFIGLAIVALVFVAFALELYPPEVIATGGAVSFLVLGYIEGDQFTSVFQNPAPITIAAMFVLSGALVRTGTLEGAAGWLVTSAEKRPRITLAIMGIGVLVASAFMNNTPVVIVFIPIMTELARKMGVGSTKLLIPLSFMTILGGTCSLIGTSTNLLVDGVARGQGLEAFSIFEITPIGIVTAITGILYLLFVGSRLLPDRTSAEDVLGGSDADMYFTEIVVREGASTIGKTLGESASFSARGVRPVAIRRGSETIRKGIAEVVIQKADRVILFASPEELLTLHSNENFRVARVTAAAAEDEERVVVEATVAPHRRGIGRKISELVDISGSGVHILGVQRHRHVPGPSLHDTKLRPADRLLLEGRPDAIARIAESNDLIGVDLSEARPYRRRKAPLAIGALLAVVVLAAMGIASIQILAFVAIATLLLVRVLDADEAWRSIHGDILILIFAMLAIGLGMQNAGAVELLVELVEPLLQGASPFLVLLIIYAISSVLTEIVTNNAVAVVVTPVAISLATSLGMDPRAAVVAVMFSASASFATPIGYQTNTLVYAAGNYRFTDFVKIGVPMNVIVGFTTCVAIYFYYGV</sequence>
<feature type="transmembrane region" description="Helical" evidence="7">
    <location>
        <begin position="452"/>
        <end position="470"/>
    </location>
</feature>
<dbReference type="EMBL" id="AAPJ01000005">
    <property type="protein sequence ID" value="EAS49175.1"/>
    <property type="molecule type" value="Genomic_DNA"/>
</dbReference>
<dbReference type="PROSITE" id="PS01271">
    <property type="entry name" value="NA_SULFATE"/>
    <property type="match status" value="1"/>
</dbReference>
<evidence type="ECO:0000256" key="5">
    <source>
        <dbReference type="ARBA" id="ARBA00022989"/>
    </source>
</evidence>
<feature type="transmembrane region" description="Helical" evidence="7">
    <location>
        <begin position="181"/>
        <end position="203"/>
    </location>
</feature>
<keyword evidence="2" id="KW-0813">Transport</keyword>
<dbReference type="HOGENOM" id="CLU_005170_6_1_5"/>
<keyword evidence="4" id="KW-0677">Repeat</keyword>
<dbReference type="InterPro" id="IPR004680">
    <property type="entry name" value="Cit_transptr-like_dom"/>
</dbReference>
<name>Q1YGP9_AURMS</name>
<feature type="domain" description="RCK C-terminal" evidence="8">
    <location>
        <begin position="305"/>
        <end position="389"/>
    </location>
</feature>
<feature type="transmembrane region" description="Helical" evidence="7">
    <location>
        <begin position="7"/>
        <end position="29"/>
    </location>
</feature>
<evidence type="ECO:0000256" key="4">
    <source>
        <dbReference type="ARBA" id="ARBA00022737"/>
    </source>
</evidence>
<feature type="transmembrane region" description="Helical" evidence="7">
    <location>
        <begin position="101"/>
        <end position="127"/>
    </location>
</feature>
<dbReference type="InterPro" id="IPR051679">
    <property type="entry name" value="DASS-Related_Transporters"/>
</dbReference>
<dbReference type="InterPro" id="IPR006037">
    <property type="entry name" value="RCK_C"/>
</dbReference>
<dbReference type="InterPro" id="IPR036721">
    <property type="entry name" value="RCK_C_sf"/>
</dbReference>
<evidence type="ECO:0000256" key="3">
    <source>
        <dbReference type="ARBA" id="ARBA00022692"/>
    </source>
</evidence>
<dbReference type="InterPro" id="IPR031312">
    <property type="entry name" value="Na/sul_symport_CS"/>
</dbReference>
<dbReference type="SUPFAM" id="SSF116726">
    <property type="entry name" value="TrkA C-terminal domain-like"/>
    <property type="match status" value="2"/>
</dbReference>
<dbReference type="PANTHER" id="PTHR43652">
    <property type="entry name" value="BASIC AMINO ACID ANTIPORTER YFCC-RELATED"/>
    <property type="match status" value="1"/>
</dbReference>
<evidence type="ECO:0000313" key="9">
    <source>
        <dbReference type="EMBL" id="EAS49175.1"/>
    </source>
</evidence>
<keyword evidence="5 7" id="KW-1133">Transmembrane helix</keyword>
<dbReference type="GO" id="GO:0006813">
    <property type="term" value="P:potassium ion transport"/>
    <property type="evidence" value="ECO:0007669"/>
    <property type="project" value="InterPro"/>
</dbReference>
<evidence type="ECO:0000256" key="7">
    <source>
        <dbReference type="SAM" id="Phobius"/>
    </source>
</evidence>
<keyword evidence="3 7" id="KW-0812">Transmembrane</keyword>
<dbReference type="Gene3D" id="3.30.70.1450">
    <property type="entry name" value="Regulator of K+ conductance, C-terminal domain"/>
    <property type="match status" value="2"/>
</dbReference>
<feature type="transmembrane region" description="Helical" evidence="7">
    <location>
        <begin position="575"/>
        <end position="595"/>
    </location>
</feature>
<reference evidence="9 10" key="1">
    <citation type="journal article" date="2008" name="Appl. Environ. Microbiol.">
        <title>Genomic insights into Mn(II) oxidation by the marine alphaproteobacterium Aurantimonas sp. strain SI85-9A1.</title>
        <authorList>
            <person name="Dick G.J."/>
            <person name="Podell S."/>
            <person name="Johnson H.A."/>
            <person name="Rivera-Espinoza Y."/>
            <person name="Bernier-Latmani R."/>
            <person name="McCarthy J.K."/>
            <person name="Torpey J.W."/>
            <person name="Clement B.G."/>
            <person name="Gaasterland T."/>
            <person name="Tebo B.M."/>
        </authorList>
    </citation>
    <scope>NUCLEOTIDE SEQUENCE [LARGE SCALE GENOMIC DNA]</scope>
    <source>
        <strain evidence="9 10">SI85-9A1</strain>
    </source>
</reference>
<accession>Q1YGP9</accession>
<dbReference type="AlphaFoldDB" id="Q1YGP9"/>
<keyword evidence="10" id="KW-1185">Reference proteome</keyword>
<feature type="transmembrane region" description="Helical" evidence="7">
    <location>
        <begin position="148"/>
        <end position="169"/>
    </location>
</feature>